<accession>A0A9W4KJG4</accession>
<protein>
    <submittedName>
        <fullName evidence="1">Uncharacterized protein</fullName>
    </submittedName>
</protein>
<organism evidence="1 2">
    <name type="scientific">Penicillium egyptiacum</name>
    <dbReference type="NCBI Taxonomy" id="1303716"/>
    <lineage>
        <taxon>Eukaryota</taxon>
        <taxon>Fungi</taxon>
        <taxon>Dikarya</taxon>
        <taxon>Ascomycota</taxon>
        <taxon>Pezizomycotina</taxon>
        <taxon>Eurotiomycetes</taxon>
        <taxon>Eurotiomycetidae</taxon>
        <taxon>Eurotiales</taxon>
        <taxon>Aspergillaceae</taxon>
        <taxon>Penicillium</taxon>
    </lineage>
</organism>
<sequence>MRIRLYGAKHLNTYLSHNFMNYHFYNSMNGPKPTYYSFTTIDIMFRKGVLPSTTPKYEFKGIRDCLQSVEQALEKCEENPYVIFVLDEPSFLDCFLKSGESLLTKSWEAYDPSINHLLIKMESQFHGVALRAFERVFDAWDMDSHCPLVTTGRTICRGSSGKKKEPASTWIPRHSGRKWPTVVLEVTYNETPKKMEENAKFWLTESSEVATVLTVEVFKRGRISVKQWNMRGATAVPSQAMEIVRNPAPNCKKIQGSIRLALKDIYLRPKRQHETDFVLTPHAMEQIASPIWHTQFGD</sequence>
<comment type="caution">
    <text evidence="1">The sequence shown here is derived from an EMBL/GenBank/DDBJ whole genome shotgun (WGS) entry which is preliminary data.</text>
</comment>
<reference evidence="1" key="1">
    <citation type="submission" date="2021-07" db="EMBL/GenBank/DDBJ databases">
        <authorList>
            <person name="Branca A.L. A."/>
        </authorList>
    </citation>
    <scope>NUCLEOTIDE SEQUENCE</scope>
</reference>
<dbReference type="OrthoDB" id="76567at2759"/>
<name>A0A9W4KJG4_9EURO</name>
<dbReference type="Proteomes" id="UP001154252">
    <property type="component" value="Unassembled WGS sequence"/>
</dbReference>
<dbReference type="EMBL" id="CAJVRC010000876">
    <property type="protein sequence ID" value="CAG8902696.1"/>
    <property type="molecule type" value="Genomic_DNA"/>
</dbReference>
<keyword evidence="2" id="KW-1185">Reference proteome</keyword>
<evidence type="ECO:0000313" key="1">
    <source>
        <dbReference type="EMBL" id="CAG8902696.1"/>
    </source>
</evidence>
<evidence type="ECO:0000313" key="2">
    <source>
        <dbReference type="Proteomes" id="UP001154252"/>
    </source>
</evidence>
<dbReference type="AlphaFoldDB" id="A0A9W4KJG4"/>
<proteinExistence type="predicted"/>
<gene>
    <name evidence="1" type="ORF">PEGY_LOCUS6879</name>
</gene>